<sequence length="538" mass="59512">MTYDAVIVGAGHNGLVAACYLARAGLKVIVVEKNDWIGGAAVSRELYPGFTYSNCSYVSSLFRPEIMRDLELPKHGLQILPYEGGALFTEGGGYLGMFRNHDANRREIERHSPRDAEAYDRYARDVLRHCRFIRPMLLRTAADPASFRPRDIAELAWMGKQMFGLSEMAMYDMIRFWTMSIADFLDEYFENPAVKAYQAVASIIGTALGPMSPGTAYVLLHHAMGDVDGNVGAWGFARGGMGSITRALAASLGAAGGEIRSGSGVVRILVRNGRATGVVLENGDEIVGRRVVSNMDVKRTFLRHVDETDLPGAFLKRVRNFKIRGSSGKLNIALDRAPRFTALPDGSPCMKGDLHFTDSIEKMERAYDDWKAGHYSRDPFQDMMIPTMIDPTMAPPGKHFMSCFIQYAPPRIEGNDWSDADRDGFAQTVLNQIETYAPGFKDSVLHVEVRTPRELEREVGLTEGNIFQGELTFDQLLFNRPVPGYAQYRSPIRDLWICGSSTHPGGGVMGAPGRNAAAEILRDIKTPKKDMSDAYAVL</sequence>
<comment type="function">
    <text evidence="1">Probable oxidoreductase that may play a role as regulator of mitochondrial function.</text>
</comment>
<feature type="domain" description="Amine oxidase" evidence="4">
    <location>
        <begin position="14"/>
        <end position="521"/>
    </location>
</feature>
<evidence type="ECO:0000256" key="3">
    <source>
        <dbReference type="ARBA" id="ARBA00040298"/>
    </source>
</evidence>
<gene>
    <name evidence="5" type="ORF">OEW28_03660</name>
</gene>
<name>A0ABT2Z9A9_9RHOB</name>
<dbReference type="Pfam" id="PF01593">
    <property type="entry name" value="Amino_oxidase"/>
    <property type="match status" value="1"/>
</dbReference>
<dbReference type="InterPro" id="IPR036188">
    <property type="entry name" value="FAD/NAD-bd_sf"/>
</dbReference>
<keyword evidence="6" id="KW-1185">Reference proteome</keyword>
<evidence type="ECO:0000313" key="5">
    <source>
        <dbReference type="EMBL" id="MCV2867719.1"/>
    </source>
</evidence>
<dbReference type="PANTHER" id="PTHR10668">
    <property type="entry name" value="PHYTOENE DEHYDROGENASE"/>
    <property type="match status" value="1"/>
</dbReference>
<dbReference type="RefSeq" id="WP_263733357.1">
    <property type="nucleotide sequence ID" value="NZ_JAOWKY010000001.1"/>
</dbReference>
<evidence type="ECO:0000256" key="1">
    <source>
        <dbReference type="ARBA" id="ARBA00037217"/>
    </source>
</evidence>
<dbReference type="Proteomes" id="UP001652542">
    <property type="component" value="Unassembled WGS sequence"/>
</dbReference>
<evidence type="ECO:0000256" key="2">
    <source>
        <dbReference type="ARBA" id="ARBA00038825"/>
    </source>
</evidence>
<organism evidence="5 6">
    <name type="scientific">Albidovulum marisflavi</name>
    <dbReference type="NCBI Taxonomy" id="2984159"/>
    <lineage>
        <taxon>Bacteria</taxon>
        <taxon>Pseudomonadati</taxon>
        <taxon>Pseudomonadota</taxon>
        <taxon>Alphaproteobacteria</taxon>
        <taxon>Rhodobacterales</taxon>
        <taxon>Paracoccaceae</taxon>
        <taxon>Albidovulum</taxon>
    </lineage>
</organism>
<dbReference type="Gene3D" id="3.50.50.60">
    <property type="entry name" value="FAD/NAD(P)-binding domain"/>
    <property type="match status" value="2"/>
</dbReference>
<accession>A0ABT2Z9A9</accession>
<dbReference type="PANTHER" id="PTHR10668:SF103">
    <property type="entry name" value="PYRIDINE NUCLEOTIDE-DISULFIDE OXIDOREDUCTASE DOMAIN-CONTAINING PROTEIN 2"/>
    <property type="match status" value="1"/>
</dbReference>
<proteinExistence type="predicted"/>
<evidence type="ECO:0000313" key="6">
    <source>
        <dbReference type="Proteomes" id="UP001652542"/>
    </source>
</evidence>
<comment type="caution">
    <text evidence="5">The sequence shown here is derived from an EMBL/GenBank/DDBJ whole genome shotgun (WGS) entry which is preliminary data.</text>
</comment>
<reference evidence="5 6" key="1">
    <citation type="submission" date="2022-10" db="EMBL/GenBank/DDBJ databases">
        <title>Defluviimonas sp. nov., isolated from ocean surface water.</title>
        <authorList>
            <person name="He W."/>
            <person name="Wang L."/>
            <person name="Zhang D.-F."/>
        </authorList>
    </citation>
    <scope>NUCLEOTIDE SEQUENCE [LARGE SCALE GENOMIC DNA]</scope>
    <source>
        <strain evidence="5 6">WL0002</strain>
    </source>
</reference>
<dbReference type="EMBL" id="JAOWKY010000001">
    <property type="protein sequence ID" value="MCV2867719.1"/>
    <property type="molecule type" value="Genomic_DNA"/>
</dbReference>
<dbReference type="InterPro" id="IPR002937">
    <property type="entry name" value="Amino_oxidase"/>
</dbReference>
<evidence type="ECO:0000259" key="4">
    <source>
        <dbReference type="Pfam" id="PF01593"/>
    </source>
</evidence>
<comment type="subunit">
    <text evidence="2">Interacts with COX5B; this interaction may contribute to localize PYROXD2 to the inner face of the inner mitochondrial membrane.</text>
</comment>
<dbReference type="SUPFAM" id="SSF51905">
    <property type="entry name" value="FAD/NAD(P)-binding domain"/>
    <property type="match status" value="1"/>
</dbReference>
<protein>
    <recommendedName>
        <fullName evidence="3">Pyridine nucleotide-disulfide oxidoreductase domain-containing protein 2</fullName>
    </recommendedName>
</protein>